<dbReference type="InterPro" id="IPR057206">
    <property type="entry name" value="DUF7884"/>
</dbReference>
<dbReference type="RefSeq" id="WP_100688932.1">
    <property type="nucleotide sequence ID" value="NZ_JBHTBD010000001.1"/>
</dbReference>
<keyword evidence="2 8" id="KW-0489">Methyltransferase</keyword>
<gene>
    <name evidence="8" type="ORF">ACFQQA_00665</name>
</gene>
<dbReference type="InterPro" id="IPR050723">
    <property type="entry name" value="CFA/CMAS"/>
</dbReference>
<sequence>MNQNSAQSGTEESDKNTRDNQQRSKSHILNLPLQDTHVDRAPHTHERWLVAKLMRMAGSPPVRFRLWNDDVIEPVEKHARFTLHLSDPKALYALVTNPNLAFGDLYSAGRLDIEGDLPELMETLYRAIHRARQKWPRWLEALWRNHAPRSTGLSEARENIHHHYDLGNEFYQLWLDQAEMQYTCAYYERPELTLEQAQLAKLEHVCRKLRLKPGMTVVEAGCGWGGLARYMARNYRVKVHAYNISREQIAYAREQARKQGLDNLVDYVEDDYRNIQGQYDAFVSVGMLEHVGKDNYPALSELIKRSLKPNGIALLHSIGRNRPMLMNAWIEKRIFPGAYPPSIGEFMALCEHGDFSVLDVENLRLHYARTLTDWMQRFNAAEAKVTDMYDEHFTRAWRMYLAGSIAAFRAGSLQLFQVVFTHGDNNEVPATRQDLYNFPAAPENT</sequence>
<dbReference type="GO" id="GO:0008168">
    <property type="term" value="F:methyltransferase activity"/>
    <property type="evidence" value="ECO:0007669"/>
    <property type="project" value="UniProtKB-KW"/>
</dbReference>
<proteinExistence type="inferred from homology"/>
<keyword evidence="4" id="KW-0949">S-adenosyl-L-methionine</keyword>
<dbReference type="Pfam" id="PF25371">
    <property type="entry name" value="DUF7884"/>
    <property type="match status" value="1"/>
</dbReference>
<evidence type="ECO:0000256" key="5">
    <source>
        <dbReference type="ARBA" id="ARBA00023098"/>
    </source>
</evidence>
<evidence type="ECO:0000259" key="7">
    <source>
        <dbReference type="Pfam" id="PF25371"/>
    </source>
</evidence>
<keyword evidence="9" id="KW-1185">Reference proteome</keyword>
<keyword evidence="3 8" id="KW-0808">Transferase</keyword>
<evidence type="ECO:0000256" key="4">
    <source>
        <dbReference type="ARBA" id="ARBA00022691"/>
    </source>
</evidence>
<dbReference type="PIRSF" id="PIRSF003085">
    <property type="entry name" value="CMAS"/>
    <property type="match status" value="1"/>
</dbReference>
<evidence type="ECO:0000313" key="9">
    <source>
        <dbReference type="Proteomes" id="UP001596506"/>
    </source>
</evidence>
<keyword evidence="5" id="KW-0443">Lipid metabolism</keyword>
<comment type="similarity">
    <text evidence="1">Belongs to the CFA/CMAS family.</text>
</comment>
<dbReference type="Gene3D" id="3.40.50.150">
    <property type="entry name" value="Vaccinia Virus protein VP39"/>
    <property type="match status" value="1"/>
</dbReference>
<reference evidence="9" key="1">
    <citation type="journal article" date="2019" name="Int. J. Syst. Evol. Microbiol.">
        <title>The Global Catalogue of Microorganisms (GCM) 10K type strain sequencing project: providing services to taxonomists for standard genome sequencing and annotation.</title>
        <authorList>
            <consortium name="The Broad Institute Genomics Platform"/>
            <consortium name="The Broad Institute Genome Sequencing Center for Infectious Disease"/>
            <person name="Wu L."/>
            <person name="Ma J."/>
        </authorList>
    </citation>
    <scope>NUCLEOTIDE SEQUENCE [LARGE SCALE GENOMIC DNA]</scope>
    <source>
        <strain evidence="9">CCUG 60559</strain>
    </source>
</reference>
<feature type="domain" description="DUF7884" evidence="7">
    <location>
        <begin position="51"/>
        <end position="127"/>
    </location>
</feature>
<comment type="caution">
    <text evidence="8">The sequence shown here is derived from an EMBL/GenBank/DDBJ whole genome shotgun (WGS) entry which is preliminary data.</text>
</comment>
<evidence type="ECO:0000256" key="6">
    <source>
        <dbReference type="SAM" id="MobiDB-lite"/>
    </source>
</evidence>
<evidence type="ECO:0000313" key="8">
    <source>
        <dbReference type="EMBL" id="MFC7293225.1"/>
    </source>
</evidence>
<dbReference type="EMBL" id="JBHTBD010000001">
    <property type="protein sequence ID" value="MFC7293225.1"/>
    <property type="molecule type" value="Genomic_DNA"/>
</dbReference>
<evidence type="ECO:0000256" key="2">
    <source>
        <dbReference type="ARBA" id="ARBA00022603"/>
    </source>
</evidence>
<accession>A0ABW2IQX8</accession>
<dbReference type="SUPFAM" id="SSF53335">
    <property type="entry name" value="S-adenosyl-L-methionine-dependent methyltransferases"/>
    <property type="match status" value="1"/>
</dbReference>
<evidence type="ECO:0000256" key="1">
    <source>
        <dbReference type="ARBA" id="ARBA00010815"/>
    </source>
</evidence>
<organism evidence="8 9">
    <name type="scientific">Marinobacter aromaticivorans</name>
    <dbReference type="NCBI Taxonomy" id="1494078"/>
    <lineage>
        <taxon>Bacteria</taxon>
        <taxon>Pseudomonadati</taxon>
        <taxon>Pseudomonadota</taxon>
        <taxon>Gammaproteobacteria</taxon>
        <taxon>Pseudomonadales</taxon>
        <taxon>Marinobacteraceae</taxon>
        <taxon>Marinobacter</taxon>
    </lineage>
</organism>
<feature type="region of interest" description="Disordered" evidence="6">
    <location>
        <begin position="1"/>
        <end position="36"/>
    </location>
</feature>
<dbReference type="Pfam" id="PF02353">
    <property type="entry name" value="CMAS"/>
    <property type="match status" value="1"/>
</dbReference>
<dbReference type="PANTHER" id="PTHR43667">
    <property type="entry name" value="CYCLOPROPANE-FATTY-ACYL-PHOSPHOLIPID SYNTHASE"/>
    <property type="match status" value="1"/>
</dbReference>
<dbReference type="PANTHER" id="PTHR43667:SF1">
    <property type="entry name" value="CYCLOPROPANE-FATTY-ACYL-PHOSPHOLIPID SYNTHASE"/>
    <property type="match status" value="1"/>
</dbReference>
<protein>
    <submittedName>
        <fullName evidence="8">Class I SAM-dependent methyltransferase</fullName>
        <ecNumber evidence="8">2.1.1.-</ecNumber>
    </submittedName>
</protein>
<dbReference type="InterPro" id="IPR029063">
    <property type="entry name" value="SAM-dependent_MTases_sf"/>
</dbReference>
<feature type="compositionally biased region" description="Polar residues" evidence="6">
    <location>
        <begin position="1"/>
        <end position="10"/>
    </location>
</feature>
<dbReference type="EC" id="2.1.1.-" evidence="8"/>
<dbReference type="GO" id="GO:0032259">
    <property type="term" value="P:methylation"/>
    <property type="evidence" value="ECO:0007669"/>
    <property type="project" value="UniProtKB-KW"/>
</dbReference>
<name>A0ABW2IQX8_9GAMM</name>
<dbReference type="CDD" id="cd02440">
    <property type="entry name" value="AdoMet_MTases"/>
    <property type="match status" value="1"/>
</dbReference>
<dbReference type="Proteomes" id="UP001596506">
    <property type="component" value="Unassembled WGS sequence"/>
</dbReference>
<feature type="compositionally biased region" description="Basic and acidic residues" evidence="6">
    <location>
        <begin position="12"/>
        <end position="22"/>
    </location>
</feature>
<dbReference type="InterPro" id="IPR003333">
    <property type="entry name" value="CMAS"/>
</dbReference>
<evidence type="ECO:0000256" key="3">
    <source>
        <dbReference type="ARBA" id="ARBA00022679"/>
    </source>
</evidence>